<dbReference type="eggNOG" id="COG1188">
    <property type="taxonomic scope" value="Bacteria"/>
</dbReference>
<keyword evidence="2 4" id="KW-0694">RNA-binding</keyword>
<evidence type="ECO:0000259" key="6">
    <source>
        <dbReference type="SMART" id="SM00363"/>
    </source>
</evidence>
<dbReference type="SMART" id="SM00363">
    <property type="entry name" value="S4"/>
    <property type="match status" value="1"/>
</dbReference>
<evidence type="ECO:0000256" key="5">
    <source>
        <dbReference type="SAM" id="MobiDB-lite"/>
    </source>
</evidence>
<dbReference type="GO" id="GO:0003727">
    <property type="term" value="F:single-stranded RNA binding"/>
    <property type="evidence" value="ECO:0007669"/>
    <property type="project" value="InterPro"/>
</dbReference>
<dbReference type="PROSITE" id="PS50889">
    <property type="entry name" value="S4"/>
    <property type="match status" value="1"/>
</dbReference>
<dbReference type="RefSeq" id="WP_014402019.1">
    <property type="nucleotide sequence ID" value="NC_017033.1"/>
</dbReference>
<dbReference type="PIRSF" id="PIRSF016821">
    <property type="entry name" value="HSP15"/>
    <property type="match status" value="1"/>
</dbReference>
<reference evidence="7" key="1">
    <citation type="submission" date="2012-02" db="EMBL/GenBank/DDBJ databases">
        <title>The complete genome of Frateuria aurantia DSM 6220.</title>
        <authorList>
            <consortium name="US DOE Joint Genome Institute (JGI-PGF)"/>
            <person name="Lucas S."/>
            <person name="Copeland A."/>
            <person name="Lapidus A."/>
            <person name="Glavina del Rio T."/>
            <person name="Dalin E."/>
            <person name="Tice H."/>
            <person name="Bruce D."/>
            <person name="Goodwin L."/>
            <person name="Pitluck S."/>
            <person name="Peters L."/>
            <person name="Ovchinnikova G."/>
            <person name="Teshima H."/>
            <person name="Kyrpides N."/>
            <person name="Mavromatis K."/>
            <person name="Ivanova N."/>
            <person name="Brettin T."/>
            <person name="Detter J.C."/>
            <person name="Han C."/>
            <person name="Larimer F."/>
            <person name="Land M."/>
            <person name="Hauser L."/>
            <person name="Markowitz V."/>
            <person name="Cheng J.-F."/>
            <person name="Hugenholtz P."/>
            <person name="Woyke T."/>
            <person name="Wu D."/>
            <person name="Brambilla E."/>
            <person name="Klenk H.-P."/>
            <person name="Eisen J.A."/>
        </authorList>
    </citation>
    <scope>NUCLEOTIDE SEQUENCE</scope>
    <source>
        <strain evidence="7">DSM 6220</strain>
    </source>
</reference>
<feature type="compositionally biased region" description="Basic residues" evidence="5">
    <location>
        <begin position="125"/>
        <end position="140"/>
    </location>
</feature>
<dbReference type="CDD" id="cd00165">
    <property type="entry name" value="S4"/>
    <property type="match status" value="1"/>
</dbReference>
<dbReference type="Gene3D" id="3.10.290.10">
    <property type="entry name" value="RNA-binding S4 domain"/>
    <property type="match status" value="1"/>
</dbReference>
<evidence type="ECO:0000313" key="8">
    <source>
        <dbReference type="Proteomes" id="UP000005234"/>
    </source>
</evidence>
<dbReference type="STRING" id="767434.Fraau_0531"/>
<dbReference type="Proteomes" id="UP000005234">
    <property type="component" value="Chromosome"/>
</dbReference>
<proteinExistence type="inferred from homology"/>
<dbReference type="HOGENOM" id="CLU_101003_2_1_6"/>
<dbReference type="GO" id="GO:0043023">
    <property type="term" value="F:ribosomal large subunit binding"/>
    <property type="evidence" value="ECO:0007669"/>
    <property type="project" value="InterPro"/>
</dbReference>
<protein>
    <recommendedName>
        <fullName evidence="4">Heat shock protein 15</fullName>
    </recommendedName>
</protein>
<evidence type="ECO:0000313" key="7">
    <source>
        <dbReference type="EMBL" id="AFC85013.1"/>
    </source>
</evidence>
<keyword evidence="7" id="KW-0346">Stress response</keyword>
<evidence type="ECO:0000256" key="1">
    <source>
        <dbReference type="ARBA" id="ARBA00008396"/>
    </source>
</evidence>
<evidence type="ECO:0000256" key="3">
    <source>
        <dbReference type="ARBA" id="ARBA00023125"/>
    </source>
</evidence>
<gene>
    <name evidence="7" type="ordered locus">Fraau_0531</name>
</gene>
<evidence type="ECO:0000256" key="4">
    <source>
        <dbReference type="PIRNR" id="PIRNR016821"/>
    </source>
</evidence>
<accession>H8L4U0</accession>
<dbReference type="SUPFAM" id="SSF55174">
    <property type="entry name" value="Alpha-L RNA-binding motif"/>
    <property type="match status" value="1"/>
</dbReference>
<name>H8L4U0_FRAAD</name>
<dbReference type="KEGG" id="fau:Fraau_0531"/>
<evidence type="ECO:0000256" key="2">
    <source>
        <dbReference type="ARBA" id="ARBA00022884"/>
    </source>
</evidence>
<keyword evidence="3 4" id="KW-0238">DNA-binding</keyword>
<dbReference type="Pfam" id="PF01479">
    <property type="entry name" value="S4"/>
    <property type="match status" value="1"/>
</dbReference>
<dbReference type="InterPro" id="IPR036986">
    <property type="entry name" value="S4_RNA-bd_sf"/>
</dbReference>
<feature type="region of interest" description="Disordered" evidence="5">
    <location>
        <begin position="116"/>
        <end position="140"/>
    </location>
</feature>
<dbReference type="InterPro" id="IPR002942">
    <property type="entry name" value="S4_RNA-bd"/>
</dbReference>
<sequence length="140" mass="15873">MSRLVDAGQSESDVQEVRLDVWLWAARMFRTRSLAKQAVDGGKVDLNDQRCKPSRQVAIGDRLKVTRGEERLELEVLHLAAVRGPAPVAQGLYRESEASIAAREILKEQRRLEGGGLRLSARPDKRSRRQIRQFKARTEV</sequence>
<keyword evidence="8" id="KW-1185">Reference proteome</keyword>
<comment type="similarity">
    <text evidence="1 4">Belongs to the HSP15 family.</text>
</comment>
<dbReference type="InterPro" id="IPR025708">
    <property type="entry name" value="HSP15"/>
</dbReference>
<feature type="domain" description="RNA-binding S4" evidence="6">
    <location>
        <begin position="17"/>
        <end position="78"/>
    </location>
</feature>
<dbReference type="GO" id="GO:0003677">
    <property type="term" value="F:DNA binding"/>
    <property type="evidence" value="ECO:0007669"/>
    <property type="project" value="UniProtKB-KW"/>
</dbReference>
<dbReference type="AlphaFoldDB" id="H8L4U0"/>
<dbReference type="EMBL" id="CP003350">
    <property type="protein sequence ID" value="AFC85013.1"/>
    <property type="molecule type" value="Genomic_DNA"/>
</dbReference>
<organism evidence="7 8">
    <name type="scientific">Frateuria aurantia (strain ATCC 33424 / DSM 6220 / KCTC 2777 / LMG 1558 / NBRC 3245 / NCIMB 13370)</name>
    <name type="common">Acetobacter aurantius</name>
    <dbReference type="NCBI Taxonomy" id="767434"/>
    <lineage>
        <taxon>Bacteria</taxon>
        <taxon>Pseudomonadati</taxon>
        <taxon>Pseudomonadota</taxon>
        <taxon>Gammaproteobacteria</taxon>
        <taxon>Lysobacterales</taxon>
        <taxon>Rhodanobacteraceae</taxon>
        <taxon>Frateuria</taxon>
    </lineage>
</organism>
<dbReference type="GO" id="GO:0034605">
    <property type="term" value="P:cellular response to heat"/>
    <property type="evidence" value="ECO:0007669"/>
    <property type="project" value="InterPro"/>
</dbReference>